<dbReference type="AlphaFoldDB" id="A0A2T3ZIS4"/>
<gene>
    <name evidence="2" type="ORF">M441DRAFT_354164</name>
</gene>
<feature type="compositionally biased region" description="Polar residues" evidence="1">
    <location>
        <begin position="14"/>
        <end position="23"/>
    </location>
</feature>
<evidence type="ECO:0000313" key="3">
    <source>
        <dbReference type="Proteomes" id="UP000240493"/>
    </source>
</evidence>
<proteinExistence type="predicted"/>
<sequence length="138" mass="15780">MGDIGRYVPPKNFSRPNATSKGSTGKEGKPAENNHLSSSFPSKRIHRVVDTQSEFEGIFLVGFTEEEKKKEEERKIFGRWFYVPGRWWSGWVASEKRGCGSRASTHIIFFLSRFAKSQPCVTHQLQSSNYELQGFASW</sequence>
<reference evidence="2 3" key="1">
    <citation type="submission" date="2016-07" db="EMBL/GenBank/DDBJ databases">
        <title>Multiple horizontal gene transfer events from other fungi enriched the ability of initially mycotrophic Trichoderma (Ascomycota) to feed on dead plant biomass.</title>
        <authorList>
            <consortium name="DOE Joint Genome Institute"/>
            <person name="Aerts A."/>
            <person name="Atanasova L."/>
            <person name="Chenthamara K."/>
            <person name="Zhang J."/>
            <person name="Grujic M."/>
            <person name="Henrissat B."/>
            <person name="Kuo A."/>
            <person name="Salamov A."/>
            <person name="Lipzen A."/>
            <person name="Labutti K."/>
            <person name="Barry K."/>
            <person name="Miao Y."/>
            <person name="Rahimi M.J."/>
            <person name="Shen Q."/>
            <person name="Grigoriev I.V."/>
            <person name="Kubicek C.P."/>
            <person name="Druzhinina I.S."/>
        </authorList>
    </citation>
    <scope>NUCLEOTIDE SEQUENCE [LARGE SCALE GENOMIC DNA]</scope>
    <source>
        <strain evidence="2 3">CBS 433.97</strain>
    </source>
</reference>
<name>A0A2T3ZIS4_TRIA4</name>
<accession>A0A2T3ZIS4</accession>
<keyword evidence="3" id="KW-1185">Reference proteome</keyword>
<dbReference type="Proteomes" id="UP000240493">
    <property type="component" value="Unassembled WGS sequence"/>
</dbReference>
<protein>
    <submittedName>
        <fullName evidence="2">Uncharacterized protein</fullName>
    </submittedName>
</protein>
<dbReference type="EMBL" id="KZ679258">
    <property type="protein sequence ID" value="PTB44700.1"/>
    <property type="molecule type" value="Genomic_DNA"/>
</dbReference>
<feature type="region of interest" description="Disordered" evidence="1">
    <location>
        <begin position="1"/>
        <end position="39"/>
    </location>
</feature>
<evidence type="ECO:0000313" key="2">
    <source>
        <dbReference type="EMBL" id="PTB44700.1"/>
    </source>
</evidence>
<organism evidence="2 3">
    <name type="scientific">Trichoderma asperellum (strain ATCC 204424 / CBS 433.97 / NBRC 101777)</name>
    <dbReference type="NCBI Taxonomy" id="1042311"/>
    <lineage>
        <taxon>Eukaryota</taxon>
        <taxon>Fungi</taxon>
        <taxon>Dikarya</taxon>
        <taxon>Ascomycota</taxon>
        <taxon>Pezizomycotina</taxon>
        <taxon>Sordariomycetes</taxon>
        <taxon>Hypocreomycetidae</taxon>
        <taxon>Hypocreales</taxon>
        <taxon>Hypocreaceae</taxon>
        <taxon>Trichoderma</taxon>
    </lineage>
</organism>
<evidence type="ECO:0000256" key="1">
    <source>
        <dbReference type="SAM" id="MobiDB-lite"/>
    </source>
</evidence>